<evidence type="ECO:0000313" key="3">
    <source>
        <dbReference type="EMBL" id="SMC43869.1"/>
    </source>
</evidence>
<dbReference type="AlphaFoldDB" id="A0A1W1Z5Y9"/>
<dbReference type="InterPro" id="IPR041698">
    <property type="entry name" value="Methyltransf_25"/>
</dbReference>
<dbReference type="RefSeq" id="WP_084016391.1">
    <property type="nucleotide sequence ID" value="NZ_FWXS01000002.1"/>
</dbReference>
<gene>
    <name evidence="3" type="ORF">SAMN06296427_102229</name>
</gene>
<dbReference type="STRING" id="1434700.SAMN06296427_102229"/>
<keyword evidence="1 3" id="KW-0808">Transferase</keyword>
<protein>
    <submittedName>
        <fullName evidence="3">Methyltransferase domain-containing protein</fullName>
    </submittedName>
</protein>
<keyword evidence="3" id="KW-0489">Methyltransferase</keyword>
<dbReference type="InterPro" id="IPR029063">
    <property type="entry name" value="SAM-dependent_MTases_sf"/>
</dbReference>
<dbReference type="EMBL" id="FWXS01000002">
    <property type="protein sequence ID" value="SMC43869.1"/>
    <property type="molecule type" value="Genomic_DNA"/>
</dbReference>
<organism evidence="3 4">
    <name type="scientific">Moheibacter sediminis</name>
    <dbReference type="NCBI Taxonomy" id="1434700"/>
    <lineage>
        <taxon>Bacteria</taxon>
        <taxon>Pseudomonadati</taxon>
        <taxon>Bacteroidota</taxon>
        <taxon>Flavobacteriia</taxon>
        <taxon>Flavobacteriales</taxon>
        <taxon>Weeksellaceae</taxon>
        <taxon>Moheibacter</taxon>
    </lineage>
</organism>
<keyword evidence="4" id="KW-1185">Reference proteome</keyword>
<feature type="domain" description="Methyltransferase" evidence="2">
    <location>
        <begin position="43"/>
        <end position="132"/>
    </location>
</feature>
<evidence type="ECO:0000259" key="2">
    <source>
        <dbReference type="Pfam" id="PF13649"/>
    </source>
</evidence>
<reference evidence="3 4" key="1">
    <citation type="submission" date="2017-04" db="EMBL/GenBank/DDBJ databases">
        <authorList>
            <person name="Afonso C.L."/>
            <person name="Miller P.J."/>
            <person name="Scott M.A."/>
            <person name="Spackman E."/>
            <person name="Goraichik I."/>
            <person name="Dimitrov K.M."/>
            <person name="Suarez D.L."/>
            <person name="Swayne D.E."/>
        </authorList>
    </citation>
    <scope>NUCLEOTIDE SEQUENCE [LARGE SCALE GENOMIC DNA]</scope>
    <source>
        <strain evidence="3 4">CGMCC 1.12708</strain>
    </source>
</reference>
<dbReference type="CDD" id="cd02440">
    <property type="entry name" value="AdoMet_MTases"/>
    <property type="match status" value="1"/>
</dbReference>
<dbReference type="Pfam" id="PF13649">
    <property type="entry name" value="Methyltransf_25"/>
    <property type="match status" value="1"/>
</dbReference>
<evidence type="ECO:0000256" key="1">
    <source>
        <dbReference type="ARBA" id="ARBA00022679"/>
    </source>
</evidence>
<dbReference type="OrthoDB" id="9789123at2"/>
<name>A0A1W1Z5Y9_9FLAO</name>
<accession>A0A1W1Z5Y9</accession>
<dbReference type="GO" id="GO:0032259">
    <property type="term" value="P:methylation"/>
    <property type="evidence" value="ECO:0007669"/>
    <property type="project" value="UniProtKB-KW"/>
</dbReference>
<dbReference type="PANTHER" id="PTHR43861">
    <property type="entry name" value="TRANS-ACONITATE 2-METHYLTRANSFERASE-RELATED"/>
    <property type="match status" value="1"/>
</dbReference>
<dbReference type="SUPFAM" id="SSF53335">
    <property type="entry name" value="S-adenosyl-L-methionine-dependent methyltransferases"/>
    <property type="match status" value="1"/>
</dbReference>
<dbReference type="Proteomes" id="UP000192393">
    <property type="component" value="Unassembled WGS sequence"/>
</dbReference>
<dbReference type="GO" id="GO:0008168">
    <property type="term" value="F:methyltransferase activity"/>
    <property type="evidence" value="ECO:0007669"/>
    <property type="project" value="UniProtKB-KW"/>
</dbReference>
<sequence length="197" mass="22762">MHNTGELYDKIANWWDEFHIDSDYGMKQLELALQFVKHTNSALDIGCGSGGRMIDRLIQYGFEVTGIDASSKMIELAQKKHPEPKFLNENIITWQTDKKFDFIVAWDSLFHLPLNEQKNVLTKICSILHPEGILIYTLGDAVGEHYSDWHDEKFYYSSIGINENLKILAESNCECKHLELDQFPEKHVFIVAQKLVD</sequence>
<evidence type="ECO:0000313" key="4">
    <source>
        <dbReference type="Proteomes" id="UP000192393"/>
    </source>
</evidence>
<dbReference type="Gene3D" id="3.40.50.150">
    <property type="entry name" value="Vaccinia Virus protein VP39"/>
    <property type="match status" value="1"/>
</dbReference>
<proteinExistence type="predicted"/>